<dbReference type="PANTHER" id="PTHR44591">
    <property type="entry name" value="STRESS RESPONSE REGULATOR PROTEIN 1"/>
    <property type="match status" value="1"/>
</dbReference>
<evidence type="ECO:0000256" key="4">
    <source>
        <dbReference type="PROSITE-ProRule" id="PRU00169"/>
    </source>
</evidence>
<evidence type="ECO:0000259" key="5">
    <source>
        <dbReference type="PROSITE" id="PS50110"/>
    </source>
</evidence>
<sequence length="147" mass="16864">MEKVLLINDSKFEKIIIKDLLMGLGYSVELGDEYEAERMMKEFSPDIIIVNLIMKEITGDRLIKKIKNINPSVLCILSSSNDLNIDDYKENGVDEVIHTPINGDRLVETLEKKKKHSTKMKFCPYCGNELGESFEKIIFCPFCGQRL</sequence>
<evidence type="ECO:0000256" key="3">
    <source>
        <dbReference type="ARBA" id="ARBA00024867"/>
    </source>
</evidence>
<dbReference type="InterPro" id="IPR011006">
    <property type="entry name" value="CheY-like_superfamily"/>
</dbReference>
<feature type="domain" description="Response regulatory" evidence="5">
    <location>
        <begin position="3"/>
        <end position="114"/>
    </location>
</feature>
<keyword evidence="2" id="KW-0597">Phosphoprotein</keyword>
<comment type="caution">
    <text evidence="4">Lacks conserved residue(s) required for the propagation of feature annotation.</text>
</comment>
<comment type="function">
    <text evidence="3">May play the central regulatory role in sporulation. It may be an element of the effector pathway responsible for the activation of sporulation genes in response to nutritional stress. Spo0A may act in concert with spo0H (a sigma factor) to control the expression of some genes that are critical to the sporulation process.</text>
</comment>
<dbReference type="SMART" id="SM00448">
    <property type="entry name" value="REC"/>
    <property type="match status" value="1"/>
</dbReference>
<dbReference type="Proteomes" id="UP001079657">
    <property type="component" value="Unassembled WGS sequence"/>
</dbReference>
<evidence type="ECO:0000313" key="7">
    <source>
        <dbReference type="Proteomes" id="UP001079657"/>
    </source>
</evidence>
<accession>A0ABT4CL44</accession>
<dbReference type="Gene3D" id="3.40.50.2300">
    <property type="match status" value="1"/>
</dbReference>
<evidence type="ECO:0000313" key="6">
    <source>
        <dbReference type="EMBL" id="MCY6369771.1"/>
    </source>
</evidence>
<organism evidence="6 7">
    <name type="scientific">Clostridium ganghwense</name>
    <dbReference type="NCBI Taxonomy" id="312089"/>
    <lineage>
        <taxon>Bacteria</taxon>
        <taxon>Bacillati</taxon>
        <taxon>Bacillota</taxon>
        <taxon>Clostridia</taxon>
        <taxon>Eubacteriales</taxon>
        <taxon>Clostridiaceae</taxon>
        <taxon>Clostridium</taxon>
    </lineage>
</organism>
<dbReference type="EMBL" id="JAPQES010000001">
    <property type="protein sequence ID" value="MCY6369771.1"/>
    <property type="molecule type" value="Genomic_DNA"/>
</dbReference>
<gene>
    <name evidence="6" type="ORF">OXH55_03895</name>
</gene>
<keyword evidence="7" id="KW-1185">Reference proteome</keyword>
<dbReference type="SUPFAM" id="SSF52172">
    <property type="entry name" value="CheY-like"/>
    <property type="match status" value="1"/>
</dbReference>
<name>A0ABT4CL44_9CLOT</name>
<reference evidence="6" key="1">
    <citation type="submission" date="2022-12" db="EMBL/GenBank/DDBJ databases">
        <authorList>
            <person name="Wang J."/>
        </authorList>
    </citation>
    <scope>NUCLEOTIDE SEQUENCE</scope>
    <source>
        <strain evidence="6">HY-42-06</strain>
    </source>
</reference>
<dbReference type="PROSITE" id="PS50110">
    <property type="entry name" value="RESPONSE_REGULATORY"/>
    <property type="match status" value="1"/>
</dbReference>
<evidence type="ECO:0000256" key="1">
    <source>
        <dbReference type="ARBA" id="ARBA00018672"/>
    </source>
</evidence>
<proteinExistence type="predicted"/>
<dbReference type="Pfam" id="PF00072">
    <property type="entry name" value="Response_reg"/>
    <property type="match status" value="1"/>
</dbReference>
<comment type="caution">
    <text evidence="6">The sequence shown here is derived from an EMBL/GenBank/DDBJ whole genome shotgun (WGS) entry which is preliminary data.</text>
</comment>
<dbReference type="InterPro" id="IPR050595">
    <property type="entry name" value="Bact_response_regulator"/>
</dbReference>
<dbReference type="PANTHER" id="PTHR44591:SF3">
    <property type="entry name" value="RESPONSE REGULATORY DOMAIN-CONTAINING PROTEIN"/>
    <property type="match status" value="1"/>
</dbReference>
<evidence type="ECO:0000256" key="2">
    <source>
        <dbReference type="ARBA" id="ARBA00022553"/>
    </source>
</evidence>
<protein>
    <recommendedName>
        <fullName evidence="1">Stage 0 sporulation protein A homolog</fullName>
    </recommendedName>
</protein>
<dbReference type="InterPro" id="IPR001789">
    <property type="entry name" value="Sig_transdc_resp-reg_receiver"/>
</dbReference>